<dbReference type="GO" id="GO:0006508">
    <property type="term" value="P:proteolysis"/>
    <property type="evidence" value="ECO:0007669"/>
    <property type="project" value="UniProtKB-KW"/>
</dbReference>
<feature type="chain" id="PRO_5008138803" description="Peptidase S1 domain-containing protein" evidence="10">
    <location>
        <begin position="27"/>
        <end position="1175"/>
    </location>
</feature>
<evidence type="ECO:0000256" key="3">
    <source>
        <dbReference type="ARBA" id="ARBA00022670"/>
    </source>
</evidence>
<dbReference type="PROSITE" id="PS50240">
    <property type="entry name" value="TRYPSIN_DOM"/>
    <property type="match status" value="3"/>
</dbReference>
<dbReference type="PANTHER" id="PTHR24260">
    <property type="match status" value="1"/>
</dbReference>
<evidence type="ECO:0000313" key="13">
    <source>
        <dbReference type="Proteomes" id="UP000075903"/>
    </source>
</evidence>
<organism evidence="12 13">
    <name type="scientific">Anopheles merus</name>
    <name type="common">Mosquito</name>
    <dbReference type="NCBI Taxonomy" id="30066"/>
    <lineage>
        <taxon>Eukaryota</taxon>
        <taxon>Metazoa</taxon>
        <taxon>Ecdysozoa</taxon>
        <taxon>Arthropoda</taxon>
        <taxon>Hexapoda</taxon>
        <taxon>Insecta</taxon>
        <taxon>Pterygota</taxon>
        <taxon>Neoptera</taxon>
        <taxon>Endopterygota</taxon>
        <taxon>Diptera</taxon>
        <taxon>Nematocera</taxon>
        <taxon>Culicoidea</taxon>
        <taxon>Culicidae</taxon>
        <taxon>Anophelinae</taxon>
        <taxon>Anopheles</taxon>
    </lineage>
</organism>
<feature type="signal peptide" evidence="10">
    <location>
        <begin position="1"/>
        <end position="26"/>
    </location>
</feature>
<evidence type="ECO:0000256" key="8">
    <source>
        <dbReference type="ARBA" id="ARBA00023157"/>
    </source>
</evidence>
<protein>
    <recommendedName>
        <fullName evidence="11">Peptidase S1 domain-containing protein</fullName>
    </recommendedName>
</protein>
<dbReference type="GO" id="GO:0005576">
    <property type="term" value="C:extracellular region"/>
    <property type="evidence" value="ECO:0007669"/>
    <property type="project" value="UniProtKB-SubCell"/>
</dbReference>
<dbReference type="PROSITE" id="PS00134">
    <property type="entry name" value="TRYPSIN_HIS"/>
    <property type="match status" value="1"/>
</dbReference>
<keyword evidence="7" id="KW-0865">Zymogen</keyword>
<feature type="domain" description="Peptidase S1" evidence="11">
    <location>
        <begin position="45"/>
        <end position="292"/>
    </location>
</feature>
<evidence type="ECO:0000256" key="1">
    <source>
        <dbReference type="ARBA" id="ARBA00004613"/>
    </source>
</evidence>
<keyword evidence="3" id="KW-0645">Protease</keyword>
<dbReference type="InterPro" id="IPR009003">
    <property type="entry name" value="Peptidase_S1_PA"/>
</dbReference>
<dbReference type="SMART" id="SM00020">
    <property type="entry name" value="Tryp_SPc"/>
    <property type="match status" value="1"/>
</dbReference>
<evidence type="ECO:0000256" key="10">
    <source>
        <dbReference type="SAM" id="SignalP"/>
    </source>
</evidence>
<evidence type="ECO:0000313" key="12">
    <source>
        <dbReference type="EnsemblMetazoa" id="AMEM005168-PA"/>
    </source>
</evidence>
<dbReference type="PANTHER" id="PTHR24260:SF136">
    <property type="entry name" value="GH08193P-RELATED"/>
    <property type="match status" value="1"/>
</dbReference>
<proteinExistence type="inferred from homology"/>
<keyword evidence="4 10" id="KW-0732">Signal</keyword>
<name>A0A182UX59_ANOME</name>
<feature type="domain" description="Peptidase S1" evidence="11">
    <location>
        <begin position="325"/>
        <end position="574"/>
    </location>
</feature>
<sequence length="1175" mass="133114">MMCCSVKRFLLLFGFLCLVTRSGADAQEENHLTCGRRKVKSIYLIHNGVDAKAGHWPWHAAIFYRNKEHNEYECGGSILDHNTILTASHCVYTAGGVISATRVLVHVGQNHLEKASEYTQIHDVRDIIVHPGFSSNSIIHDIALIKLRTNITMTKYVQPVCLWTMDSKQDLIVGKNGTIVGFGLNEQDVVSQQLKQALVGVVDALTCIASDRTVFGTHLTTDMFCGKGQKGVSACNGDSGGGMFFEIGGKWYVRGLVSFTPLRGNTGLCDPLKYTAYTDVAMYLEWIKPHIDQRVLSYDSDVLDIDYEEKLRLFNFKTCGVKQFIVYPDGVSRWTIPWLGFVRVGIEDDPRCAVILINEWYAVGPAHCFENKAIEYFVALGHLIDDGEEQCTYFDESSVCPYPLQERPIERIIVHPKFGTNNTADNIALIELQVSADTSQPHVQPICVPVTPELRTSAKANLHVATVAREDDSYKTIPIHYLEPAECMKKYAEQNIVLELENKRLCAEIANQRDEENCYSLVAGAPLQEMKMFDGKEQYFLRGFELLGLACNARAPPIYNNVEPYIDWMLYNMRYRSLESADGLTIANANTTQQTLESEWAMLQQQPGKEKLHLFDMQTCGIPGATFENLGPLTVTPWVGQLESTENVTDEDFLDSDTVVLISEWYALAPKSILANNSTWKILSLGSYNRDIITDCTINICGQQKVEIKNIIFPSADHPSQLFALIELLEPANLKNPSIRPICLPFMHQLHRQTPTEVFITSTTDPNYVDSKKLKIIDHLNCQQRLLLEREFVTLDENITCAIEAEKIRQTELFSFVGTPFHTSLWYDKRMRYFLYGVDDNDLNMFKKLVYGPYVFNRIMLADLDWVVENMRKKERQTSFPSPTRKERVNLKSVKHAPERGLFNFTTCGESSNFYPMPWRGALYSNAPFFNDTKCTVTLISDRYVVGPAYCFIDARAENVIVFGLDTDRTECARANNSALCGLPSQRVTTQKIIFHPHYNRTNQDNNIALVQLATAVDTSRPNVRPICLPIMDSIRSYDTSSLVMASYNRSSALADSKIITVNERYLEPLECQKRWQGLKVSFTIDSTQHCVMIKRTELDECVGVFAGITLHSLQTLHSSEKHFLRGFFINGPRVCSIYFPAVYLNTDAYLDWILETMEQPASFASDVQKEVSFK</sequence>
<dbReference type="VEuPathDB" id="VectorBase:AMEM21_005422"/>
<keyword evidence="2" id="KW-0964">Secreted</keyword>
<dbReference type="InterPro" id="IPR001254">
    <property type="entry name" value="Trypsin_dom"/>
</dbReference>
<keyword evidence="5" id="KW-0378">Hydrolase</keyword>
<evidence type="ECO:0000256" key="6">
    <source>
        <dbReference type="ARBA" id="ARBA00022825"/>
    </source>
</evidence>
<dbReference type="CDD" id="cd00190">
    <property type="entry name" value="Tryp_SPc"/>
    <property type="match status" value="1"/>
</dbReference>
<dbReference type="PRINTS" id="PR00722">
    <property type="entry name" value="CHYMOTRYPSIN"/>
</dbReference>
<evidence type="ECO:0000259" key="11">
    <source>
        <dbReference type="PROSITE" id="PS50240"/>
    </source>
</evidence>
<dbReference type="FunFam" id="2.40.10.10:FF:000146">
    <property type="entry name" value="Serine protease 53"/>
    <property type="match status" value="1"/>
</dbReference>
<dbReference type="VEuPathDB" id="VectorBase:AMEM005168"/>
<dbReference type="InterPro" id="IPR043504">
    <property type="entry name" value="Peptidase_S1_PA_chymotrypsin"/>
</dbReference>
<comment type="similarity">
    <text evidence="9">Belongs to the peptidase S1 family. CLIP subfamily.</text>
</comment>
<dbReference type="Proteomes" id="UP000075903">
    <property type="component" value="Unassembled WGS sequence"/>
</dbReference>
<dbReference type="Gene3D" id="2.40.10.10">
    <property type="entry name" value="Trypsin-like serine proteases"/>
    <property type="match status" value="5"/>
</dbReference>
<dbReference type="Pfam" id="PF00089">
    <property type="entry name" value="Trypsin"/>
    <property type="match status" value="3"/>
</dbReference>
<dbReference type="InterPro" id="IPR051333">
    <property type="entry name" value="CLIP_Serine_Protease"/>
</dbReference>
<dbReference type="AlphaFoldDB" id="A0A182UX59"/>
<keyword evidence="8" id="KW-1015">Disulfide bond</keyword>
<keyword evidence="6" id="KW-0720">Serine protease</keyword>
<comment type="subcellular location">
    <subcellularLocation>
        <location evidence="1">Secreted</location>
    </subcellularLocation>
</comment>
<dbReference type="GO" id="GO:0004252">
    <property type="term" value="F:serine-type endopeptidase activity"/>
    <property type="evidence" value="ECO:0007669"/>
    <property type="project" value="InterPro"/>
</dbReference>
<feature type="domain" description="Peptidase S1" evidence="11">
    <location>
        <begin position="906"/>
        <end position="1159"/>
    </location>
</feature>
<keyword evidence="13" id="KW-1185">Reference proteome</keyword>
<dbReference type="EnsemblMetazoa" id="AMEM005168-RA">
    <property type="protein sequence ID" value="AMEM005168-PA"/>
    <property type="gene ID" value="AMEM005168"/>
</dbReference>
<dbReference type="InterPro" id="IPR018114">
    <property type="entry name" value="TRYPSIN_HIS"/>
</dbReference>
<dbReference type="STRING" id="30066.A0A182UX59"/>
<reference evidence="12" key="1">
    <citation type="submission" date="2020-05" db="UniProtKB">
        <authorList>
            <consortium name="EnsemblMetazoa"/>
        </authorList>
    </citation>
    <scope>IDENTIFICATION</scope>
    <source>
        <strain evidence="12">MAF</strain>
    </source>
</reference>
<dbReference type="SUPFAM" id="SSF50494">
    <property type="entry name" value="Trypsin-like serine proteases"/>
    <property type="match status" value="4"/>
</dbReference>
<evidence type="ECO:0000256" key="4">
    <source>
        <dbReference type="ARBA" id="ARBA00022729"/>
    </source>
</evidence>
<evidence type="ECO:0000256" key="5">
    <source>
        <dbReference type="ARBA" id="ARBA00022801"/>
    </source>
</evidence>
<accession>A0A182UX59</accession>
<evidence type="ECO:0000256" key="2">
    <source>
        <dbReference type="ARBA" id="ARBA00022525"/>
    </source>
</evidence>
<dbReference type="InterPro" id="IPR001314">
    <property type="entry name" value="Peptidase_S1A"/>
</dbReference>
<evidence type="ECO:0000256" key="9">
    <source>
        <dbReference type="ARBA" id="ARBA00024195"/>
    </source>
</evidence>
<evidence type="ECO:0000256" key="7">
    <source>
        <dbReference type="ARBA" id="ARBA00023145"/>
    </source>
</evidence>